<sequence length="122" mass="13188">MKFITKAVGAALVGFAVKKVIDSIENGTAQKSVLDRFSRPLRDAHLGFNNTAFKLGLISGRKKAEWNKNVVERYNAVRAVPNSNPIPANGAGNQSDISAPHVQGEVHSKPKASQTRIPPKNM</sequence>
<dbReference type="KEGG" id="camu:CA2015_3173"/>
<reference evidence="2 3" key="1">
    <citation type="submission" date="2015-07" db="EMBL/GenBank/DDBJ databases">
        <authorList>
            <person name="Kim K.M."/>
        </authorList>
    </citation>
    <scope>NUCLEOTIDE SEQUENCE [LARGE SCALE GENOMIC DNA]</scope>
    <source>
        <strain evidence="2 3">KCTC 12363</strain>
    </source>
</reference>
<proteinExistence type="predicted"/>
<dbReference type="EMBL" id="CP012040">
    <property type="protein sequence ID" value="AKP52571.1"/>
    <property type="molecule type" value="Genomic_DNA"/>
</dbReference>
<keyword evidence="3" id="KW-1185">Reference proteome</keyword>
<evidence type="ECO:0000313" key="3">
    <source>
        <dbReference type="Proteomes" id="UP000036520"/>
    </source>
</evidence>
<evidence type="ECO:0000313" key="2">
    <source>
        <dbReference type="EMBL" id="AKP52571.1"/>
    </source>
</evidence>
<feature type="region of interest" description="Disordered" evidence="1">
    <location>
        <begin position="80"/>
        <end position="122"/>
    </location>
</feature>
<dbReference type="AlphaFoldDB" id="A0A0H4PDP9"/>
<organism evidence="2 3">
    <name type="scientific">Cyclobacterium amurskyense</name>
    <dbReference type="NCBI Taxonomy" id="320787"/>
    <lineage>
        <taxon>Bacteria</taxon>
        <taxon>Pseudomonadati</taxon>
        <taxon>Bacteroidota</taxon>
        <taxon>Cytophagia</taxon>
        <taxon>Cytophagales</taxon>
        <taxon>Cyclobacteriaceae</taxon>
        <taxon>Cyclobacterium</taxon>
    </lineage>
</organism>
<evidence type="ECO:0000256" key="1">
    <source>
        <dbReference type="SAM" id="MobiDB-lite"/>
    </source>
</evidence>
<dbReference type="Proteomes" id="UP000036520">
    <property type="component" value="Chromosome"/>
</dbReference>
<name>A0A0H4PDP9_9BACT</name>
<feature type="compositionally biased region" description="Polar residues" evidence="1">
    <location>
        <begin position="81"/>
        <end position="97"/>
    </location>
</feature>
<dbReference type="OrthoDB" id="839987at2"/>
<dbReference type="RefSeq" id="WP_048642772.1">
    <property type="nucleotide sequence ID" value="NZ_CP012040.1"/>
</dbReference>
<gene>
    <name evidence="2" type="ORF">CA2015_3173</name>
</gene>
<accession>A0A0H4PDP9</accession>
<protein>
    <submittedName>
        <fullName evidence="2">Uncharacterized protein</fullName>
    </submittedName>
</protein>